<feature type="domain" description="Ig-like" evidence="8">
    <location>
        <begin position="432"/>
        <end position="512"/>
    </location>
</feature>
<proteinExistence type="predicted"/>
<dbReference type="InterPro" id="IPR003598">
    <property type="entry name" value="Ig_sub2"/>
</dbReference>
<dbReference type="InterPro" id="IPR007110">
    <property type="entry name" value="Ig-like_dom"/>
</dbReference>
<dbReference type="PANTHER" id="PTHR23278">
    <property type="entry name" value="SIDESTEP PROTEIN"/>
    <property type="match status" value="1"/>
</dbReference>
<dbReference type="InterPro" id="IPR013106">
    <property type="entry name" value="Ig_V-set"/>
</dbReference>
<evidence type="ECO:0000256" key="4">
    <source>
        <dbReference type="ARBA" id="ARBA00023136"/>
    </source>
</evidence>
<feature type="region of interest" description="Disordered" evidence="6">
    <location>
        <begin position="720"/>
        <end position="780"/>
    </location>
</feature>
<dbReference type="SMART" id="SM00409">
    <property type="entry name" value="IG"/>
    <property type="match status" value="5"/>
</dbReference>
<dbReference type="GO" id="GO:0016020">
    <property type="term" value="C:membrane"/>
    <property type="evidence" value="ECO:0007669"/>
    <property type="project" value="UniProtKB-SubCell"/>
</dbReference>
<dbReference type="InterPro" id="IPR013783">
    <property type="entry name" value="Ig-like_fold"/>
</dbReference>
<keyword evidence="5" id="KW-1015">Disulfide bond</keyword>
<dbReference type="SMART" id="SM00408">
    <property type="entry name" value="IGc2"/>
    <property type="match status" value="5"/>
</dbReference>
<dbReference type="AlphaFoldDB" id="A0A553P2F9"/>
<keyword evidence="4 7" id="KW-0472">Membrane</keyword>
<dbReference type="SUPFAM" id="SSF48726">
    <property type="entry name" value="Immunoglobulin"/>
    <property type="match status" value="5"/>
</dbReference>
<evidence type="ECO:0000256" key="3">
    <source>
        <dbReference type="ARBA" id="ARBA00022989"/>
    </source>
</evidence>
<dbReference type="Pfam" id="PF07686">
    <property type="entry name" value="V-set"/>
    <property type="match status" value="1"/>
</dbReference>
<dbReference type="PROSITE" id="PS50835">
    <property type="entry name" value="IG_LIKE"/>
    <property type="match status" value="5"/>
</dbReference>
<comment type="caution">
    <text evidence="9">The sequence shown here is derived from an EMBL/GenBank/DDBJ whole genome shotgun (WGS) entry which is preliminary data.</text>
</comment>
<evidence type="ECO:0000256" key="1">
    <source>
        <dbReference type="ARBA" id="ARBA00004167"/>
    </source>
</evidence>
<dbReference type="Gene3D" id="2.60.40.10">
    <property type="entry name" value="Immunoglobulins"/>
    <property type="match status" value="5"/>
</dbReference>
<keyword evidence="3 7" id="KW-1133">Transmembrane helix</keyword>
<keyword evidence="10" id="KW-1185">Reference proteome</keyword>
<evidence type="ECO:0000256" key="2">
    <source>
        <dbReference type="ARBA" id="ARBA00022692"/>
    </source>
</evidence>
<organism evidence="9 10">
    <name type="scientific">Tigriopus californicus</name>
    <name type="common">Marine copepod</name>
    <dbReference type="NCBI Taxonomy" id="6832"/>
    <lineage>
        <taxon>Eukaryota</taxon>
        <taxon>Metazoa</taxon>
        <taxon>Ecdysozoa</taxon>
        <taxon>Arthropoda</taxon>
        <taxon>Crustacea</taxon>
        <taxon>Multicrustacea</taxon>
        <taxon>Hexanauplia</taxon>
        <taxon>Copepoda</taxon>
        <taxon>Harpacticoida</taxon>
        <taxon>Harpacticidae</taxon>
        <taxon>Tigriopus</taxon>
    </lineage>
</organism>
<dbReference type="STRING" id="6832.A0A553P2F9"/>
<evidence type="ECO:0000256" key="6">
    <source>
        <dbReference type="SAM" id="MobiDB-lite"/>
    </source>
</evidence>
<dbReference type="OMA" id="PYWELEL"/>
<feature type="compositionally biased region" description="Low complexity" evidence="6">
    <location>
        <begin position="732"/>
        <end position="753"/>
    </location>
</feature>
<feature type="transmembrane region" description="Helical" evidence="7">
    <location>
        <begin position="693"/>
        <end position="715"/>
    </location>
</feature>
<feature type="domain" description="Ig-like" evidence="8">
    <location>
        <begin position="4"/>
        <end position="121"/>
    </location>
</feature>
<evidence type="ECO:0000256" key="7">
    <source>
        <dbReference type="SAM" id="Phobius"/>
    </source>
</evidence>
<evidence type="ECO:0000313" key="9">
    <source>
        <dbReference type="EMBL" id="TRY71830.1"/>
    </source>
</evidence>
<protein>
    <recommendedName>
        <fullName evidence="8">Ig-like domain-containing protein</fullName>
    </recommendedName>
</protein>
<gene>
    <name evidence="9" type="ORF">TCAL_01071</name>
</gene>
<evidence type="ECO:0000313" key="10">
    <source>
        <dbReference type="Proteomes" id="UP000318571"/>
    </source>
</evidence>
<dbReference type="PANTHER" id="PTHR23278:SF32">
    <property type="entry name" value="NEUROMUSCULIN, ISOFORM E"/>
    <property type="match status" value="1"/>
</dbReference>
<dbReference type="InterPro" id="IPR013162">
    <property type="entry name" value="CD80_C2-set"/>
</dbReference>
<feature type="domain" description="Ig-like" evidence="8">
    <location>
        <begin position="129"/>
        <end position="231"/>
    </location>
</feature>
<feature type="region of interest" description="Disordered" evidence="6">
    <location>
        <begin position="550"/>
        <end position="580"/>
    </location>
</feature>
<feature type="domain" description="Ig-like" evidence="8">
    <location>
        <begin position="334"/>
        <end position="427"/>
    </location>
</feature>
<evidence type="ECO:0000256" key="5">
    <source>
        <dbReference type="ARBA" id="ARBA00023157"/>
    </source>
</evidence>
<feature type="region of interest" description="Disordered" evidence="6">
    <location>
        <begin position="661"/>
        <end position="681"/>
    </location>
</feature>
<dbReference type="Pfam" id="PF13927">
    <property type="entry name" value="Ig_3"/>
    <property type="match status" value="2"/>
</dbReference>
<accession>A0A553P2F9</accession>
<keyword evidence="2 7" id="KW-0812">Transmembrane</keyword>
<sequence length="975" mass="106604">MARPVLHTIVPVKDVEAVLGGAAELPCDILPEDAHDDVYLLLWFKDEATKPMYSLDVRGKPLNQAIHWSETSSLGKRSSFRTQSTPNSLIVEDLTMQDEGIYRCRVDYRNSPTKNVKLNLTIIVPPDKPTIRNQNGRELLSYEIGPYEIEEDLMIDCDVTGGSPAPKVTWWKGGVLFDSSDEVVHPRASRTGALIRNRMIYQGLQREDLGLTFTCQASNTNLSVPVSREVKVILNLHPTSLAILAKPKSVSASKELEVVCQAVGGFPPPRLSWWLGSKKLQPSDETSYNGVSKSTLRFTPQVEDDGRYLTCRAESLALRNTAMEDQWHLQIHYPPVVTLRLGQKLDRDNIRTGHDVYFECDVQANPPPLRLEWIHNGRQLSHDPDKRIIMSTQSLVLQKVKKEAVGEYVCRVVNAEGTGESNPVPLQIMYAPICASQMVDQLIGVTAEENISINCRVDAYPPVVTFSWFFNNSEHRETLEEDRFSSKGLVSNLDFRPTTTQDYGTLYCQGENIIGHQVEPCAFQIVPTGRPAPLTKCQIFSNANFPLQNSSESSSSTATATSGEQTISSSSSSQVKDSASSSRIRVDCSEGFDGGLPQTFLLEVYEADELKTKVTNQQPNFEINNFNPSAHTKMFVFAQNAKGSSEAYILEEDTIINMSSSKHTKHMPEGVTDSKAVTGSKSTLDLSGASSSLVVIVTGVACGVVFTVLVVCLLVTCRQRRPPDGSPPPNASSMVGKSSASSCSSSSSSSMLRESSRAKGSSKKRKNMSESEVGLIAGGGYPTNSSDELYMRSHGEMPPHHHPDGIVPANFPAFGSPECPSSCQQNLSEVPKVNNPMLTDLNSVSLLRSAAHCNSSNNKTGSMRHPNKVPQPPHLNTLTMTHPGGGPGGLAGQGSNSMPGVEWYPPPPANWQNHGPQNAHGHMGGTLGRHPNNVRYTAEDGNAPGHPPPYPLYHTCERQKKKVTIMEDNNTESSV</sequence>
<dbReference type="InterPro" id="IPR003599">
    <property type="entry name" value="Ig_sub"/>
</dbReference>
<feature type="domain" description="Ig-like" evidence="8">
    <location>
        <begin position="238"/>
        <end position="330"/>
    </location>
</feature>
<dbReference type="Pfam" id="PF08205">
    <property type="entry name" value="C2-set_2"/>
    <property type="match status" value="2"/>
</dbReference>
<dbReference type="EMBL" id="VCGU01000008">
    <property type="protein sequence ID" value="TRY71830.1"/>
    <property type="molecule type" value="Genomic_DNA"/>
</dbReference>
<name>A0A553P2F9_TIGCA</name>
<evidence type="ECO:0000259" key="8">
    <source>
        <dbReference type="PROSITE" id="PS50835"/>
    </source>
</evidence>
<dbReference type="CDD" id="cd00096">
    <property type="entry name" value="Ig"/>
    <property type="match status" value="2"/>
</dbReference>
<dbReference type="Proteomes" id="UP000318571">
    <property type="component" value="Chromosome 7"/>
</dbReference>
<dbReference type="InterPro" id="IPR036179">
    <property type="entry name" value="Ig-like_dom_sf"/>
</dbReference>
<comment type="subcellular location">
    <subcellularLocation>
        <location evidence="1">Membrane</location>
        <topology evidence="1">Single-pass membrane protein</topology>
    </subcellularLocation>
</comment>
<reference evidence="9 10" key="1">
    <citation type="journal article" date="2018" name="Nat. Ecol. Evol.">
        <title>Genomic signatures of mitonuclear coevolution across populations of Tigriopus californicus.</title>
        <authorList>
            <person name="Barreto F.S."/>
            <person name="Watson E.T."/>
            <person name="Lima T.G."/>
            <person name="Willett C.S."/>
            <person name="Edmands S."/>
            <person name="Li W."/>
            <person name="Burton R.S."/>
        </authorList>
    </citation>
    <scope>NUCLEOTIDE SEQUENCE [LARGE SCALE GENOMIC DNA]</scope>
    <source>
        <strain evidence="9 10">San Diego</strain>
    </source>
</reference>